<dbReference type="PANTHER" id="PTHR42866">
    <property type="entry name" value="3-DEOXY-MANNO-OCTULOSONATE CYTIDYLYLTRANSFERASE"/>
    <property type="match status" value="1"/>
</dbReference>
<dbReference type="Gene3D" id="3.90.550.10">
    <property type="entry name" value="Spore Coat Polysaccharide Biosynthesis Protein SpsA, Chain A"/>
    <property type="match status" value="1"/>
</dbReference>
<reference evidence="1 2" key="1">
    <citation type="journal article" date="2010" name="ISME J.">
        <title>Fine-scale evolution: genomic, phenotypic and ecological differentiation in two coexisting Salinibacter ruber strains.</title>
        <authorList>
            <person name="Pena A."/>
            <person name="Teeling H."/>
            <person name="Huerta-Cepas J."/>
            <person name="Santos F."/>
            <person name="Yarza P."/>
            <person name="Brito-Echeverria J."/>
            <person name="Lucio M."/>
            <person name="Schmitt-Kopplin P."/>
            <person name="Meseguer I."/>
            <person name="Schenowitz C."/>
            <person name="Dossat C."/>
            <person name="Barbe V."/>
            <person name="Dopazo J."/>
            <person name="Rossello-Mora R."/>
            <person name="Schuler M."/>
            <person name="Glockner F.O."/>
            <person name="Amann R."/>
            <person name="Gabaldon T."/>
            <person name="Anton J."/>
        </authorList>
    </citation>
    <scope>NUCLEOTIDE SEQUENCE [LARGE SCALE GENOMIC DNA]</scope>
    <source>
        <strain evidence="1 2">M8</strain>
    </source>
</reference>
<sequence>MDRVCACIIARLNSTRLSRKVLADIKGKPLLKWIVDRLNAVDNVDEVVLCTSSDPGDEELLEHADDWGIPAIAGSPTNIVSRLQQAASTVDADILLRATGDNPLISVEYTERMVAAHKKSDFEYSRVNSLPLGATVEGLSKGLLPKIQETLPSPSHSEYLVLYAYQPERYNCVVLQPPDEIQRPHYSVTVDTPDDLERAREIYGETAWRSDIGPSIDQVIQFLDEDENYEEIPGDTMIKMPEQGRIPYNDFLDLLKDRAVESTTITFN</sequence>
<proteinExistence type="predicted"/>
<organism evidence="1 2">
    <name type="scientific">Salinibacter ruber (strain M8)</name>
    <dbReference type="NCBI Taxonomy" id="761659"/>
    <lineage>
        <taxon>Bacteria</taxon>
        <taxon>Pseudomonadati</taxon>
        <taxon>Rhodothermota</taxon>
        <taxon>Rhodothermia</taxon>
        <taxon>Rhodothermales</taxon>
        <taxon>Salinibacteraceae</taxon>
        <taxon>Salinibacter</taxon>
    </lineage>
</organism>
<name>D5H6G3_SALRM</name>
<dbReference type="PANTHER" id="PTHR42866:SF1">
    <property type="entry name" value="SPORE COAT POLYSACCHARIDE BIOSYNTHESIS PROTEIN SPSF"/>
    <property type="match status" value="1"/>
</dbReference>
<dbReference type="KEGG" id="srm:SRM_00697"/>
<dbReference type="Proteomes" id="UP000000933">
    <property type="component" value="Chromosome"/>
</dbReference>
<evidence type="ECO:0000313" key="1">
    <source>
        <dbReference type="EMBL" id="CBH23618.1"/>
    </source>
</evidence>
<dbReference type="SUPFAM" id="SSF53448">
    <property type="entry name" value="Nucleotide-diphospho-sugar transferases"/>
    <property type="match status" value="1"/>
</dbReference>
<protein>
    <submittedName>
        <fullName evidence="1">Spore coat polysaccharide biosynthesis protein spsF</fullName>
    </submittedName>
</protein>
<dbReference type="EMBL" id="FP565814">
    <property type="protein sequence ID" value="CBH23618.1"/>
    <property type="molecule type" value="Genomic_DNA"/>
</dbReference>
<gene>
    <name evidence="1" type="primary">spsF</name>
    <name evidence="1" type="ordered locus">SRM_00697</name>
</gene>
<dbReference type="Pfam" id="PF02348">
    <property type="entry name" value="CTP_transf_3"/>
    <property type="match status" value="1"/>
</dbReference>
<evidence type="ECO:0000313" key="2">
    <source>
        <dbReference type="Proteomes" id="UP000000933"/>
    </source>
</evidence>
<dbReference type="AlphaFoldDB" id="D5H6G3"/>
<dbReference type="GO" id="GO:0005829">
    <property type="term" value="C:cytosol"/>
    <property type="evidence" value="ECO:0007669"/>
    <property type="project" value="TreeGrafter"/>
</dbReference>
<dbReference type="HOGENOM" id="CLU_072501_0_0_10"/>
<dbReference type="InterPro" id="IPR003329">
    <property type="entry name" value="Cytidylyl_trans"/>
</dbReference>
<reference evidence="2" key="2">
    <citation type="submission" date="2010-04" db="EMBL/GenBank/DDBJ databases">
        <title>Genome sequence of Salinibacter ruber M8.</title>
        <authorList>
            <consortium name="Genoscope"/>
        </authorList>
    </citation>
    <scope>NUCLEOTIDE SEQUENCE [LARGE SCALE GENOMIC DNA]</scope>
    <source>
        <strain evidence="2">M8</strain>
    </source>
</reference>
<dbReference type="RefSeq" id="WP_013061134.1">
    <property type="nucleotide sequence ID" value="NC_014032.1"/>
</dbReference>
<accession>D5H6G3</accession>
<dbReference type="InterPro" id="IPR029044">
    <property type="entry name" value="Nucleotide-diphossugar_trans"/>
</dbReference>